<evidence type="ECO:0000256" key="2">
    <source>
        <dbReference type="ARBA" id="ARBA00007116"/>
    </source>
</evidence>
<evidence type="ECO:0000313" key="10">
    <source>
        <dbReference type="EMBL" id="QCI08264.1"/>
    </source>
</evidence>
<dbReference type="GO" id="GO:0005737">
    <property type="term" value="C:cytoplasm"/>
    <property type="evidence" value="ECO:0007669"/>
    <property type="project" value="UniProtKB-ARBA"/>
</dbReference>
<dbReference type="GO" id="GO:0006412">
    <property type="term" value="P:translation"/>
    <property type="evidence" value="ECO:0007669"/>
    <property type="project" value="InterPro"/>
</dbReference>
<keyword evidence="10" id="KW-0934">Plastid</keyword>
<reference evidence="10" key="2">
    <citation type="submission" date="2019-04" db="EMBL/GenBank/DDBJ databases">
        <authorList>
            <person name="Pasella M."/>
        </authorList>
    </citation>
    <scope>NUCLEOTIDE SEQUENCE</scope>
    <source>
        <strain evidence="10">29588_5</strain>
    </source>
</reference>
<keyword evidence="7" id="KW-0687">Ribonucleoprotein</keyword>
<dbReference type="NCBIfam" id="TIGR00060">
    <property type="entry name" value="L18_bact"/>
    <property type="match status" value="1"/>
</dbReference>
<accession>A0A4D6WX08</accession>
<dbReference type="GO" id="GO:0005840">
    <property type="term" value="C:ribosome"/>
    <property type="evidence" value="ECO:0007669"/>
    <property type="project" value="UniProtKB-KW"/>
</dbReference>
<dbReference type="InterPro" id="IPR057268">
    <property type="entry name" value="Ribosomal_L18"/>
</dbReference>
<dbReference type="InterPro" id="IPR004389">
    <property type="entry name" value="Ribosomal_uL18_bac-type"/>
</dbReference>
<evidence type="ECO:0000256" key="3">
    <source>
        <dbReference type="ARBA" id="ARBA00011505"/>
    </source>
</evidence>
<evidence type="ECO:0000256" key="9">
    <source>
        <dbReference type="ARBA" id="ARBA00035346"/>
    </source>
</evidence>
<dbReference type="GO" id="GO:1990904">
    <property type="term" value="C:ribonucleoprotein complex"/>
    <property type="evidence" value="ECO:0007669"/>
    <property type="project" value="UniProtKB-KW"/>
</dbReference>
<sequence>MIKKRIKGTETRPRLYIFKSNKHIYAQLIDDINHIILASSSTVGKDIKQSINSFANCKNAKIIGKNIAIKSKKQGINKIIFDRGHNLYHGQIKALADAAREEGINF</sequence>
<geneLocation type="plastid" evidence="10"/>
<dbReference type="GO" id="GO:0003735">
    <property type="term" value="F:structural constituent of ribosome"/>
    <property type="evidence" value="ECO:0007669"/>
    <property type="project" value="InterPro"/>
</dbReference>
<evidence type="ECO:0000256" key="7">
    <source>
        <dbReference type="ARBA" id="ARBA00023274"/>
    </source>
</evidence>
<keyword evidence="6 10" id="KW-0689">Ribosomal protein</keyword>
<dbReference type="FunFam" id="3.30.420.100:FF:000001">
    <property type="entry name" value="50S ribosomal protein L18"/>
    <property type="match status" value="1"/>
</dbReference>
<protein>
    <recommendedName>
        <fullName evidence="8">Large ribosomal subunit protein uL18c</fullName>
    </recommendedName>
    <alternativeName>
        <fullName evidence="9">50S ribosomal protein L18, chloroplastic</fullName>
    </alternativeName>
</protein>
<evidence type="ECO:0000256" key="8">
    <source>
        <dbReference type="ARBA" id="ARBA00035303"/>
    </source>
</evidence>
<dbReference type="InterPro" id="IPR005484">
    <property type="entry name" value="Ribosomal_uL18_bac/plant/anim"/>
</dbReference>
<dbReference type="AlphaFoldDB" id="A0A4D6WX08"/>
<keyword evidence="5" id="KW-0694">RNA-binding</keyword>
<dbReference type="Pfam" id="PF00861">
    <property type="entry name" value="Ribosomal_L18p"/>
    <property type="match status" value="1"/>
</dbReference>
<evidence type="ECO:0000256" key="6">
    <source>
        <dbReference type="ARBA" id="ARBA00022980"/>
    </source>
</evidence>
<dbReference type="GO" id="GO:0008097">
    <property type="term" value="F:5S rRNA binding"/>
    <property type="evidence" value="ECO:0007669"/>
    <property type="project" value="TreeGrafter"/>
</dbReference>
<comment type="function">
    <text evidence="1">Binds 5S rRNA, forms part of the central protuberance of the 50S subunit.</text>
</comment>
<dbReference type="HAMAP" id="MF_01337_B">
    <property type="entry name" value="Ribosomal_uL18_B"/>
    <property type="match status" value="1"/>
</dbReference>
<dbReference type="Gene3D" id="3.30.420.100">
    <property type="match status" value="1"/>
</dbReference>
<comment type="subunit">
    <text evidence="3">Part of the 50S ribosomal subunit; contacts the 5S rRNA.</text>
</comment>
<reference evidence="10" key="1">
    <citation type="journal article" date="2019" name="Mol. Phylogenet. Evol.">
        <title>Morphological evolution and classification of the red algal order Ceramiales inferred using plastid phylogenomics.</title>
        <authorList>
            <person name="Diaz-Tapia P."/>
            <person name="Pasella M.M."/>
            <person name="Verbruggen H."/>
            <person name="Maggs C.A."/>
        </authorList>
    </citation>
    <scope>NUCLEOTIDE SEQUENCE</scope>
    <source>
        <strain evidence="10">29588_5</strain>
    </source>
</reference>
<dbReference type="SUPFAM" id="SSF53137">
    <property type="entry name" value="Translational machinery components"/>
    <property type="match status" value="1"/>
</dbReference>
<dbReference type="PANTHER" id="PTHR12899">
    <property type="entry name" value="39S RIBOSOMAL PROTEIN L18, MITOCHONDRIAL"/>
    <property type="match status" value="1"/>
</dbReference>
<evidence type="ECO:0000256" key="1">
    <source>
        <dbReference type="ARBA" id="ARBA00003898"/>
    </source>
</evidence>
<evidence type="ECO:0000256" key="4">
    <source>
        <dbReference type="ARBA" id="ARBA00022730"/>
    </source>
</evidence>
<organism evidence="10">
    <name type="scientific">Pterothamnion crispum</name>
    <dbReference type="NCBI Taxonomy" id="1550583"/>
    <lineage>
        <taxon>Eukaryota</taxon>
        <taxon>Rhodophyta</taxon>
        <taxon>Florideophyceae</taxon>
        <taxon>Rhodymeniophycidae</taxon>
        <taxon>Ceramiales</taxon>
        <taxon>Ceramiaceae</taxon>
        <taxon>Pterothamnion</taxon>
    </lineage>
</organism>
<dbReference type="CDD" id="cd00432">
    <property type="entry name" value="Ribosomal_L18_L5e"/>
    <property type="match status" value="1"/>
</dbReference>
<dbReference type="PANTHER" id="PTHR12899:SF3">
    <property type="entry name" value="LARGE RIBOSOMAL SUBUNIT PROTEIN UL18M"/>
    <property type="match status" value="1"/>
</dbReference>
<dbReference type="EMBL" id="MK814723">
    <property type="protein sequence ID" value="QCI08264.1"/>
    <property type="molecule type" value="Genomic_DNA"/>
</dbReference>
<comment type="similarity">
    <text evidence="2">Belongs to the universal ribosomal protein uL18 family.</text>
</comment>
<gene>
    <name evidence="10" type="primary">rpl18</name>
</gene>
<name>A0A4D6WX08_9FLOR</name>
<evidence type="ECO:0000256" key="5">
    <source>
        <dbReference type="ARBA" id="ARBA00022884"/>
    </source>
</evidence>
<proteinExistence type="inferred from homology"/>
<keyword evidence="4" id="KW-0699">rRNA-binding</keyword>